<sequence>MGVDGTPRRRLLTDQLRLRCSSSATFESDVMWWCRHVTPTKR</sequence>
<dbReference type="WBParaSite" id="HPLM_0001453501-mRNA-1">
    <property type="protein sequence ID" value="HPLM_0001453501-mRNA-1"/>
    <property type="gene ID" value="HPLM_0001453501"/>
</dbReference>
<protein>
    <submittedName>
        <fullName evidence="3">Ig-like domain-containing protein</fullName>
    </submittedName>
</protein>
<organism evidence="3">
    <name type="scientific">Haemonchus placei</name>
    <name type="common">Barber's pole worm</name>
    <dbReference type="NCBI Taxonomy" id="6290"/>
    <lineage>
        <taxon>Eukaryota</taxon>
        <taxon>Metazoa</taxon>
        <taxon>Ecdysozoa</taxon>
        <taxon>Nematoda</taxon>
        <taxon>Chromadorea</taxon>
        <taxon>Rhabditida</taxon>
        <taxon>Rhabditina</taxon>
        <taxon>Rhabditomorpha</taxon>
        <taxon>Strongyloidea</taxon>
        <taxon>Trichostrongylidae</taxon>
        <taxon>Haemonchus</taxon>
    </lineage>
</organism>
<evidence type="ECO:0000313" key="2">
    <source>
        <dbReference type="Proteomes" id="UP000268014"/>
    </source>
</evidence>
<name>A0A0N4WSL3_HAEPC</name>
<proteinExistence type="predicted"/>
<reference evidence="3" key="1">
    <citation type="submission" date="2017-02" db="UniProtKB">
        <authorList>
            <consortium name="WormBaseParasite"/>
        </authorList>
    </citation>
    <scope>IDENTIFICATION</scope>
</reference>
<reference evidence="1 2" key="2">
    <citation type="submission" date="2018-11" db="EMBL/GenBank/DDBJ databases">
        <authorList>
            <consortium name="Pathogen Informatics"/>
        </authorList>
    </citation>
    <scope>NUCLEOTIDE SEQUENCE [LARGE SCALE GENOMIC DNA]</scope>
    <source>
        <strain evidence="1 2">MHpl1</strain>
    </source>
</reference>
<evidence type="ECO:0000313" key="3">
    <source>
        <dbReference type="WBParaSite" id="HPLM_0001453501-mRNA-1"/>
    </source>
</evidence>
<evidence type="ECO:0000313" key="1">
    <source>
        <dbReference type="EMBL" id="VDO53135.1"/>
    </source>
</evidence>
<dbReference type="EMBL" id="UZAF01018601">
    <property type="protein sequence ID" value="VDO53135.1"/>
    <property type="molecule type" value="Genomic_DNA"/>
</dbReference>
<gene>
    <name evidence="1" type="ORF">HPLM_LOCUS14527</name>
</gene>
<dbReference type="Proteomes" id="UP000268014">
    <property type="component" value="Unassembled WGS sequence"/>
</dbReference>
<dbReference type="AlphaFoldDB" id="A0A0N4WSL3"/>
<accession>A0A0N4WSL3</accession>
<keyword evidence="2" id="KW-1185">Reference proteome</keyword>